<dbReference type="GeneID" id="110973468"/>
<dbReference type="AlphaFoldDB" id="A0A8B7XIH4"/>
<sequence length="263" mass="28155">MAFFWFFRLTFLLWLSALVNHSGTQTTQLSSPTSSTQTTQLSSPTSGTQTTPLSSPTSGTQTTPVSSPTSGTQTTVTSATATINTSSFHETTAVKTTSSLSDRTTVSLTAEVTTHSETTAATNLHGTTVVTTKEGCGLSEDSCTTNGVFLKESCECLCKKGFAGVICEVSTEKNPCTENPDLCQERGQYCESDTKITDGKEYVCKCNSLEGYVEKDGKCIEEEPFTTKLDVTIIDGKEATYKPAHRDINSAESRKVLDAVIPV</sequence>
<reference evidence="4" key="1">
    <citation type="submission" date="2025-08" db="UniProtKB">
        <authorList>
            <consortium name="RefSeq"/>
        </authorList>
    </citation>
    <scope>IDENTIFICATION</scope>
</reference>
<dbReference type="KEGG" id="aplc:110973468"/>
<dbReference type="RefSeq" id="XP_022080006.1">
    <property type="nucleotide sequence ID" value="XM_022224314.1"/>
</dbReference>
<protein>
    <submittedName>
        <fullName evidence="4">Sialidase-like</fullName>
    </submittedName>
</protein>
<gene>
    <name evidence="4" type="primary">LOC110973468</name>
</gene>
<feature type="signal peptide" evidence="2">
    <location>
        <begin position="1"/>
        <end position="24"/>
    </location>
</feature>
<organism evidence="3 4">
    <name type="scientific">Acanthaster planci</name>
    <name type="common">Crown-of-thorns starfish</name>
    <dbReference type="NCBI Taxonomy" id="133434"/>
    <lineage>
        <taxon>Eukaryota</taxon>
        <taxon>Metazoa</taxon>
        <taxon>Echinodermata</taxon>
        <taxon>Eleutherozoa</taxon>
        <taxon>Asterozoa</taxon>
        <taxon>Asteroidea</taxon>
        <taxon>Valvatacea</taxon>
        <taxon>Valvatida</taxon>
        <taxon>Acanthasteridae</taxon>
        <taxon>Acanthaster</taxon>
    </lineage>
</organism>
<evidence type="ECO:0000256" key="2">
    <source>
        <dbReference type="SAM" id="SignalP"/>
    </source>
</evidence>
<dbReference type="Proteomes" id="UP000694845">
    <property type="component" value="Unplaced"/>
</dbReference>
<accession>A0A8B7XIH4</accession>
<evidence type="ECO:0000313" key="4">
    <source>
        <dbReference type="RefSeq" id="XP_022080006.1"/>
    </source>
</evidence>
<keyword evidence="2" id="KW-0732">Signal</keyword>
<keyword evidence="3" id="KW-1185">Reference proteome</keyword>
<feature type="non-terminal residue" evidence="4">
    <location>
        <position position="263"/>
    </location>
</feature>
<feature type="chain" id="PRO_5034579132" evidence="2">
    <location>
        <begin position="25"/>
        <end position="263"/>
    </location>
</feature>
<name>A0A8B7XIH4_ACAPL</name>
<evidence type="ECO:0000313" key="3">
    <source>
        <dbReference type="Proteomes" id="UP000694845"/>
    </source>
</evidence>
<proteinExistence type="predicted"/>
<evidence type="ECO:0000256" key="1">
    <source>
        <dbReference type="SAM" id="MobiDB-lite"/>
    </source>
</evidence>
<feature type="region of interest" description="Disordered" evidence="1">
    <location>
        <begin position="25"/>
        <end position="77"/>
    </location>
</feature>